<name>A0ACC3AEM8_9EURO</name>
<reference evidence="1" key="1">
    <citation type="submission" date="2022-10" db="EMBL/GenBank/DDBJ databases">
        <title>Culturing micro-colonial fungi from biological soil crusts in the Mojave desert and describing Neophaeococcomyces mojavensis, and introducing the new genera and species Taxawa tesnikishii.</title>
        <authorList>
            <person name="Kurbessoian T."/>
            <person name="Stajich J.E."/>
        </authorList>
    </citation>
    <scope>NUCLEOTIDE SEQUENCE</scope>
    <source>
        <strain evidence="1">JES_112</strain>
    </source>
</reference>
<dbReference type="Proteomes" id="UP001172386">
    <property type="component" value="Unassembled WGS sequence"/>
</dbReference>
<evidence type="ECO:0000313" key="2">
    <source>
        <dbReference type="Proteomes" id="UP001172386"/>
    </source>
</evidence>
<keyword evidence="2" id="KW-1185">Reference proteome</keyword>
<protein>
    <submittedName>
        <fullName evidence="1">Aspartic proteinase</fullName>
        <ecNumber evidence="1">3.4.23.25</ecNumber>
    </submittedName>
</protein>
<keyword evidence="1" id="KW-0378">Hydrolase</keyword>
<dbReference type="EMBL" id="JAPDRQ010000027">
    <property type="protein sequence ID" value="KAJ9660931.1"/>
    <property type="molecule type" value="Genomic_DNA"/>
</dbReference>
<dbReference type="EC" id="3.4.23.25" evidence="1"/>
<evidence type="ECO:0000313" key="1">
    <source>
        <dbReference type="EMBL" id="KAJ9660931.1"/>
    </source>
</evidence>
<comment type="caution">
    <text evidence="1">The sequence shown here is derived from an EMBL/GenBank/DDBJ whole genome shotgun (WGS) entry which is preliminary data.</text>
</comment>
<accession>A0ACC3AEM8</accession>
<sequence>MLVNCTAAGIHKLNLEKIPFDQKFTVTGIRDHAGALAHKYNQKFLNVQSKEILGFQPTKSDGGFDLPIDNLWNTEYFSTISLGTPHQDFKVPGSECGSKACHIHFKYEASLSSTYKNNGTEFGIQYGTGEVSGYISRDTLWVGDLKIKDQLFGEVTKESGLFASPRFDGILGLGHDTVAVNNIRPPFYNMIDQGLLDQPVFSFYIGDTSKGTNSTCTLGGIDESAYEGKMVKIPLRRKVFWEVNLDAITFGEETVDLVDVGATLDTGTSLIAMPTNFAELLNNQIGAKQGSNGLYTVECSKRGGLPDLTLLCLVTILVSLLTTTFLRLKVGPLFVLGDAFLRRWYSVYDLGNDTVGLAKAV</sequence>
<proteinExistence type="predicted"/>
<gene>
    <name evidence="1" type="primary">APR1_1</name>
    <name evidence="1" type="ORF">H2198_002276</name>
</gene>
<organism evidence="1 2">
    <name type="scientific">Neophaeococcomyces mojaviensis</name>
    <dbReference type="NCBI Taxonomy" id="3383035"/>
    <lineage>
        <taxon>Eukaryota</taxon>
        <taxon>Fungi</taxon>
        <taxon>Dikarya</taxon>
        <taxon>Ascomycota</taxon>
        <taxon>Pezizomycotina</taxon>
        <taxon>Eurotiomycetes</taxon>
        <taxon>Chaetothyriomycetidae</taxon>
        <taxon>Chaetothyriales</taxon>
        <taxon>Chaetothyriales incertae sedis</taxon>
        <taxon>Neophaeococcomyces</taxon>
    </lineage>
</organism>